<dbReference type="Gene3D" id="3.40.390.10">
    <property type="entry name" value="Collagenase (Catalytic Domain)"/>
    <property type="match status" value="1"/>
</dbReference>
<comment type="caution">
    <text evidence="4">The sequence shown here is derived from an EMBL/GenBank/DDBJ whole genome shotgun (WGS) entry which is preliminary data.</text>
</comment>
<reference evidence="4 5" key="1">
    <citation type="submission" date="2023-08" db="EMBL/GenBank/DDBJ databases">
        <title>Black Yeasts Isolated from many extreme environments.</title>
        <authorList>
            <person name="Coleine C."/>
            <person name="Stajich J.E."/>
            <person name="Selbmann L."/>
        </authorList>
    </citation>
    <scope>NUCLEOTIDE SEQUENCE [LARGE SCALE GENOMIC DNA]</scope>
    <source>
        <strain evidence="4 5">CCFEE 5885</strain>
    </source>
</reference>
<protein>
    <submittedName>
        <fullName evidence="4">Prenylated Rab acceptor protein 1</fullName>
    </submittedName>
</protein>
<evidence type="ECO:0000313" key="5">
    <source>
        <dbReference type="Proteomes" id="UP001345013"/>
    </source>
</evidence>
<accession>A0ABR0KAF9</accession>
<evidence type="ECO:0000259" key="3">
    <source>
        <dbReference type="Pfam" id="PF13933"/>
    </source>
</evidence>
<feature type="compositionally biased region" description="Basic and acidic residues" evidence="1">
    <location>
        <begin position="321"/>
        <end position="332"/>
    </location>
</feature>
<dbReference type="Pfam" id="PF13933">
    <property type="entry name" value="HRXXH"/>
    <property type="match status" value="1"/>
</dbReference>
<proteinExistence type="predicted"/>
<evidence type="ECO:0000256" key="1">
    <source>
        <dbReference type="SAM" id="MobiDB-lite"/>
    </source>
</evidence>
<dbReference type="Proteomes" id="UP001345013">
    <property type="component" value="Unassembled WGS sequence"/>
</dbReference>
<name>A0ABR0KAF9_9EURO</name>
<dbReference type="InterPro" id="IPR039124">
    <property type="entry name" value="PRA1-like"/>
</dbReference>
<organism evidence="4 5">
    <name type="scientific">Lithohypha guttulata</name>
    <dbReference type="NCBI Taxonomy" id="1690604"/>
    <lineage>
        <taxon>Eukaryota</taxon>
        <taxon>Fungi</taxon>
        <taxon>Dikarya</taxon>
        <taxon>Ascomycota</taxon>
        <taxon>Pezizomycotina</taxon>
        <taxon>Eurotiomycetes</taxon>
        <taxon>Chaetothyriomycetidae</taxon>
        <taxon>Chaetothyriales</taxon>
        <taxon>Trichomeriaceae</taxon>
        <taxon>Lithohypha</taxon>
    </lineage>
</organism>
<feature type="domain" description="Putative peptidase" evidence="3">
    <location>
        <begin position="7"/>
        <end position="248"/>
    </location>
</feature>
<evidence type="ECO:0000256" key="2">
    <source>
        <dbReference type="SAM" id="SignalP"/>
    </source>
</evidence>
<dbReference type="InterPro" id="IPR029482">
    <property type="entry name" value="HRXXH"/>
</dbReference>
<feature type="region of interest" description="Disordered" evidence="1">
    <location>
        <begin position="243"/>
        <end position="332"/>
    </location>
</feature>
<gene>
    <name evidence="4" type="primary">PRA1</name>
    <name evidence="4" type="ORF">LTR24_005289</name>
</gene>
<dbReference type="CDD" id="cd11307">
    <property type="entry name" value="M35_Asp_f2_like"/>
    <property type="match status" value="1"/>
</dbReference>
<keyword evidence="2" id="KW-0732">Signal</keyword>
<dbReference type="PANTHER" id="PTHR39399">
    <property type="entry name" value="PROTEIN ZPS1"/>
    <property type="match status" value="1"/>
</dbReference>
<feature type="compositionally biased region" description="Low complexity" evidence="1">
    <location>
        <begin position="303"/>
        <end position="319"/>
    </location>
</feature>
<feature type="signal peptide" evidence="2">
    <location>
        <begin position="1"/>
        <end position="15"/>
    </location>
</feature>
<dbReference type="EMBL" id="JAVRRG010000059">
    <property type="protein sequence ID" value="KAK5092366.1"/>
    <property type="molecule type" value="Genomic_DNA"/>
</dbReference>
<dbReference type="PANTHER" id="PTHR39399:SF1">
    <property type="entry name" value="PROTEIN ZPS1"/>
    <property type="match status" value="1"/>
</dbReference>
<evidence type="ECO:0000313" key="4">
    <source>
        <dbReference type="EMBL" id="KAK5092366.1"/>
    </source>
</evidence>
<keyword evidence="5" id="KW-1185">Reference proteome</keyword>
<feature type="compositionally biased region" description="Low complexity" evidence="1">
    <location>
        <begin position="260"/>
        <end position="282"/>
    </location>
</feature>
<dbReference type="SUPFAM" id="SSF55486">
    <property type="entry name" value="Metalloproteases ('zincins'), catalytic domain"/>
    <property type="match status" value="1"/>
</dbReference>
<feature type="chain" id="PRO_5046812938" evidence="2">
    <location>
        <begin position="16"/>
        <end position="332"/>
    </location>
</feature>
<dbReference type="InterPro" id="IPR024079">
    <property type="entry name" value="MetalloPept_cat_dom_sf"/>
</dbReference>
<sequence>MLKALLVATAATVLAAPASVSLQTRQDTDNHTEHEHNTTAAWDEGAVSLYPIHESCNVTQRAQIAAGLNETILLAEHAKEHVLRWGNSSDLYQKYFGDLPPYEVMGAFDIIVHGDKGNVLFRCDDPDDNCHQDGWAGHWRGENATGETVICPLSYESRRWLVQMCGLGYTVAESPTNTFWASDLLHRLYHMPAIGYGYIEHWVETYEDALTFAENGTTTNTHDSDVLQYFALDAYAMDIAAPGEGCSGGSMEGHEEESDSPSTTSASATASQAPSQTSSAAAECHTYSDGNVHCDAEDEDSEASATTTQAASQTSSAAAECHTHSDGTEHCS</sequence>